<evidence type="ECO:0000256" key="5">
    <source>
        <dbReference type="ARBA" id="ARBA00022519"/>
    </source>
</evidence>
<evidence type="ECO:0000256" key="6">
    <source>
        <dbReference type="ARBA" id="ARBA00022692"/>
    </source>
</evidence>
<feature type="transmembrane region" description="Helical" evidence="9">
    <location>
        <begin position="196"/>
        <end position="214"/>
    </location>
</feature>
<reference evidence="12" key="1">
    <citation type="journal article" date="2019" name="Int. J. Syst. Evol. Microbiol.">
        <title>The Global Catalogue of Microorganisms (GCM) 10K type strain sequencing project: providing services to taxonomists for standard genome sequencing and annotation.</title>
        <authorList>
            <consortium name="The Broad Institute Genomics Platform"/>
            <consortium name="The Broad Institute Genome Sequencing Center for Infectious Disease"/>
            <person name="Wu L."/>
            <person name="Ma J."/>
        </authorList>
    </citation>
    <scope>NUCLEOTIDE SEQUENCE [LARGE SCALE GENOMIC DNA]</scope>
    <source>
        <strain evidence="12">CCUG 56029</strain>
    </source>
</reference>
<name>A0ABW4R9U6_9RHOB</name>
<keyword evidence="5" id="KW-0997">Cell inner membrane</keyword>
<dbReference type="Gene3D" id="1.10.3720.10">
    <property type="entry name" value="MetI-like"/>
    <property type="match status" value="1"/>
</dbReference>
<gene>
    <name evidence="11" type="ORF">ACFSCT_14915</name>
</gene>
<evidence type="ECO:0000313" key="11">
    <source>
        <dbReference type="EMBL" id="MFD1883012.1"/>
    </source>
</evidence>
<dbReference type="RefSeq" id="WP_379143998.1">
    <property type="nucleotide sequence ID" value="NZ_JBHUEN010000043.1"/>
</dbReference>
<evidence type="ECO:0000256" key="1">
    <source>
        <dbReference type="ARBA" id="ARBA00004429"/>
    </source>
</evidence>
<feature type="transmembrane region" description="Helical" evidence="9">
    <location>
        <begin position="93"/>
        <end position="115"/>
    </location>
</feature>
<accession>A0ABW4R9U6</accession>
<evidence type="ECO:0000256" key="7">
    <source>
        <dbReference type="ARBA" id="ARBA00022989"/>
    </source>
</evidence>
<keyword evidence="3 9" id="KW-0813">Transport</keyword>
<dbReference type="PANTHER" id="PTHR30614:SF10">
    <property type="entry name" value="ARGININE ABC TRANSPORTER PERMEASE PROTEIN ARTM"/>
    <property type="match status" value="1"/>
</dbReference>
<evidence type="ECO:0000256" key="3">
    <source>
        <dbReference type="ARBA" id="ARBA00022448"/>
    </source>
</evidence>
<feature type="transmembrane region" description="Helical" evidence="9">
    <location>
        <begin position="160"/>
        <end position="176"/>
    </location>
</feature>
<comment type="similarity">
    <text evidence="2">Belongs to the binding-protein-dependent transport system permease family. HisMQ subfamily.</text>
</comment>
<dbReference type="Proteomes" id="UP001597213">
    <property type="component" value="Unassembled WGS sequence"/>
</dbReference>
<feature type="domain" description="ABC transmembrane type-1" evidence="10">
    <location>
        <begin position="17"/>
        <end position="214"/>
    </location>
</feature>
<dbReference type="SUPFAM" id="SSF161098">
    <property type="entry name" value="MetI-like"/>
    <property type="match status" value="1"/>
</dbReference>
<comment type="caution">
    <text evidence="11">The sequence shown here is derived from an EMBL/GenBank/DDBJ whole genome shotgun (WGS) entry which is preliminary data.</text>
</comment>
<feature type="transmembrane region" description="Helical" evidence="9">
    <location>
        <begin position="16"/>
        <end position="43"/>
    </location>
</feature>
<evidence type="ECO:0000259" key="10">
    <source>
        <dbReference type="PROSITE" id="PS50928"/>
    </source>
</evidence>
<keyword evidence="6 9" id="KW-0812">Transmembrane</keyword>
<dbReference type="CDD" id="cd06261">
    <property type="entry name" value="TM_PBP2"/>
    <property type="match status" value="1"/>
</dbReference>
<dbReference type="EMBL" id="JBHUEN010000043">
    <property type="protein sequence ID" value="MFD1883012.1"/>
    <property type="molecule type" value="Genomic_DNA"/>
</dbReference>
<dbReference type="InterPro" id="IPR035906">
    <property type="entry name" value="MetI-like_sf"/>
</dbReference>
<evidence type="ECO:0000256" key="4">
    <source>
        <dbReference type="ARBA" id="ARBA00022475"/>
    </source>
</evidence>
<keyword evidence="12" id="KW-1185">Reference proteome</keyword>
<evidence type="ECO:0000256" key="9">
    <source>
        <dbReference type="RuleBase" id="RU363032"/>
    </source>
</evidence>
<dbReference type="InterPro" id="IPR010065">
    <property type="entry name" value="AA_ABC_transptr_permease_3TM"/>
</dbReference>
<keyword evidence="4" id="KW-1003">Cell membrane</keyword>
<protein>
    <submittedName>
        <fullName evidence="11">ABC transporter permease</fullName>
    </submittedName>
</protein>
<dbReference type="NCBIfam" id="TIGR01726">
    <property type="entry name" value="HEQRo_perm_3TM"/>
    <property type="match status" value="1"/>
</dbReference>
<proteinExistence type="inferred from homology"/>
<evidence type="ECO:0000313" key="12">
    <source>
        <dbReference type="Proteomes" id="UP001597213"/>
    </source>
</evidence>
<sequence>MSPDLFQPAFDAVGSGVWLTILITVASFVLGQIVALPLALALISPRRWLWFPASVYTFLLRGSPLLVQLFIVYYGLAQIEAVRDSFLWPVLRNALYCAILTIGLNSAAYSAEIIAGGIRALPKGQWEAGHALGLHRASLLARVILPQAYRSILPTIGNEFILVLKSSTLASVVTVMEMTGAARVFVARSYAPFETFFIAGIIYLLMGAAIGWLFKRIERRVAIPGR</sequence>
<organism evidence="11 12">
    <name type="scientific">Paracoccus pacificus</name>
    <dbReference type="NCBI Taxonomy" id="1463598"/>
    <lineage>
        <taxon>Bacteria</taxon>
        <taxon>Pseudomonadati</taxon>
        <taxon>Pseudomonadota</taxon>
        <taxon>Alphaproteobacteria</taxon>
        <taxon>Rhodobacterales</taxon>
        <taxon>Paracoccaceae</taxon>
        <taxon>Paracoccus</taxon>
    </lineage>
</organism>
<feature type="transmembrane region" description="Helical" evidence="9">
    <location>
        <begin position="55"/>
        <end position="73"/>
    </location>
</feature>
<comment type="subcellular location">
    <subcellularLocation>
        <location evidence="1">Cell inner membrane</location>
        <topology evidence="1">Multi-pass membrane protein</topology>
    </subcellularLocation>
    <subcellularLocation>
        <location evidence="9">Cell membrane</location>
        <topology evidence="9">Multi-pass membrane protein</topology>
    </subcellularLocation>
</comment>
<evidence type="ECO:0000256" key="2">
    <source>
        <dbReference type="ARBA" id="ARBA00010072"/>
    </source>
</evidence>
<evidence type="ECO:0000256" key="8">
    <source>
        <dbReference type="ARBA" id="ARBA00023136"/>
    </source>
</evidence>
<keyword evidence="8 9" id="KW-0472">Membrane</keyword>
<keyword evidence="7 9" id="KW-1133">Transmembrane helix</keyword>
<dbReference type="PANTHER" id="PTHR30614">
    <property type="entry name" value="MEMBRANE COMPONENT OF AMINO ACID ABC TRANSPORTER"/>
    <property type="match status" value="1"/>
</dbReference>
<dbReference type="Pfam" id="PF00528">
    <property type="entry name" value="BPD_transp_1"/>
    <property type="match status" value="1"/>
</dbReference>
<dbReference type="InterPro" id="IPR043429">
    <property type="entry name" value="ArtM/GltK/GlnP/TcyL/YhdX-like"/>
</dbReference>
<dbReference type="PROSITE" id="PS50928">
    <property type="entry name" value="ABC_TM1"/>
    <property type="match status" value="1"/>
</dbReference>
<dbReference type="InterPro" id="IPR000515">
    <property type="entry name" value="MetI-like"/>
</dbReference>